<dbReference type="Proteomes" id="UP001180825">
    <property type="component" value="Unassembled WGS sequence"/>
</dbReference>
<feature type="compositionally biased region" description="Basic and acidic residues" evidence="1">
    <location>
        <begin position="92"/>
        <end position="110"/>
    </location>
</feature>
<name>A0ABU2A3P8_9BURK</name>
<dbReference type="EMBL" id="JAVDXV010000001">
    <property type="protein sequence ID" value="MDR7331735.1"/>
    <property type="molecule type" value="Genomic_DNA"/>
</dbReference>
<accession>A0ABU2A3P8</accession>
<dbReference type="RefSeq" id="WP_310325254.1">
    <property type="nucleotide sequence ID" value="NZ_JAVDXV010000001.1"/>
</dbReference>
<sequence>MAATTHHAPAPTEAQMQHAFAQVRAAGWPPSLAELQLDSSPLATARLGIVRAAALHVAHGGQLTRPDLSGPITDWRLKPAPAHHAHPHPARRHGDAVDLKRVASGDKEDD</sequence>
<feature type="region of interest" description="Disordered" evidence="1">
    <location>
        <begin position="60"/>
        <end position="110"/>
    </location>
</feature>
<evidence type="ECO:0000313" key="3">
    <source>
        <dbReference type="Proteomes" id="UP001180825"/>
    </source>
</evidence>
<protein>
    <submittedName>
        <fullName evidence="2">Uncharacterized protein</fullName>
    </submittedName>
</protein>
<keyword evidence="3" id="KW-1185">Reference proteome</keyword>
<proteinExistence type="predicted"/>
<evidence type="ECO:0000256" key="1">
    <source>
        <dbReference type="SAM" id="MobiDB-lite"/>
    </source>
</evidence>
<evidence type="ECO:0000313" key="2">
    <source>
        <dbReference type="EMBL" id="MDR7331735.1"/>
    </source>
</evidence>
<gene>
    <name evidence="2" type="ORF">J2X21_000847</name>
</gene>
<feature type="compositionally biased region" description="Basic residues" evidence="1">
    <location>
        <begin position="81"/>
        <end position="91"/>
    </location>
</feature>
<comment type="caution">
    <text evidence="2">The sequence shown here is derived from an EMBL/GenBank/DDBJ whole genome shotgun (WGS) entry which is preliminary data.</text>
</comment>
<reference evidence="2 3" key="1">
    <citation type="submission" date="2023-07" db="EMBL/GenBank/DDBJ databases">
        <title>Sorghum-associated microbial communities from plants grown in Nebraska, USA.</title>
        <authorList>
            <person name="Schachtman D."/>
        </authorList>
    </citation>
    <scope>NUCLEOTIDE SEQUENCE [LARGE SCALE GENOMIC DNA]</scope>
    <source>
        <strain evidence="2 3">BE316</strain>
    </source>
</reference>
<organism evidence="2 3">
    <name type="scientific">Roseateles asaccharophilus</name>
    <dbReference type="NCBI Taxonomy" id="582607"/>
    <lineage>
        <taxon>Bacteria</taxon>
        <taxon>Pseudomonadati</taxon>
        <taxon>Pseudomonadota</taxon>
        <taxon>Betaproteobacteria</taxon>
        <taxon>Burkholderiales</taxon>
        <taxon>Sphaerotilaceae</taxon>
        <taxon>Roseateles</taxon>
    </lineage>
</organism>